<evidence type="ECO:0000256" key="3">
    <source>
        <dbReference type="SAM" id="Phobius"/>
    </source>
</evidence>
<dbReference type="PANTHER" id="PTHR36838">
    <property type="entry name" value="AUXIN EFFLUX CARRIER FAMILY PROTEIN"/>
    <property type="match status" value="1"/>
</dbReference>
<keyword evidence="5" id="KW-1185">Reference proteome</keyword>
<evidence type="ECO:0000313" key="4">
    <source>
        <dbReference type="EMBL" id="WZW98106.1"/>
    </source>
</evidence>
<reference evidence="4 5" key="1">
    <citation type="journal article" date="2023" name="Environ Microbiome">
        <title>A coral-associated actinobacterium mitigates coral bleaching under heat stress.</title>
        <authorList>
            <person name="Li J."/>
            <person name="Zou Y."/>
            <person name="Li Q."/>
            <person name="Zhang J."/>
            <person name="Bourne D.G."/>
            <person name="Lyu Y."/>
            <person name="Liu C."/>
            <person name="Zhang S."/>
        </authorList>
    </citation>
    <scope>NUCLEOTIDE SEQUENCE [LARGE SCALE GENOMIC DNA]</scope>
    <source>
        <strain evidence="4 5">SCSIO 13291</strain>
    </source>
</reference>
<dbReference type="EMBL" id="CP115965">
    <property type="protein sequence ID" value="WZW98106.1"/>
    <property type="molecule type" value="Genomic_DNA"/>
</dbReference>
<proteinExistence type="predicted"/>
<accession>A0ABZ3C648</accession>
<evidence type="ECO:0000256" key="2">
    <source>
        <dbReference type="ARBA" id="ARBA00022448"/>
    </source>
</evidence>
<feature type="transmembrane region" description="Helical" evidence="3">
    <location>
        <begin position="144"/>
        <end position="168"/>
    </location>
</feature>
<sequence length="256" mass="27054">MEMLVTALTLIAIIALGHLVKRIGWLQASDFRPLSIIALRITLPCALVTSFDSFEIGPQLFAIPYVGAFLGPEAIVVASMFDIGNALAGAGIAYAWGLGLASGRPASLGRFVRTVFSSPVFLTYLALVVMGLARVRLPDPVLQFTATVGAANTFVAMFMIGVGLELVLDRRAYGNALRFLATRWAVMAVAAAVLWFVLPFGPAEKAILLALLCAPMAAMTSGFTAEAGLDVRVSTFMTTMSVLVAIVAMPVVLSLL</sequence>
<evidence type="ECO:0000313" key="5">
    <source>
        <dbReference type="Proteomes" id="UP001434337"/>
    </source>
</evidence>
<feature type="transmembrane region" description="Helical" evidence="3">
    <location>
        <begin position="236"/>
        <end position="255"/>
    </location>
</feature>
<comment type="subcellular location">
    <subcellularLocation>
        <location evidence="1">Endomembrane system</location>
        <topology evidence="1">Multi-pass membrane protein</topology>
    </subcellularLocation>
</comment>
<feature type="transmembrane region" description="Helical" evidence="3">
    <location>
        <begin position="180"/>
        <end position="200"/>
    </location>
</feature>
<evidence type="ECO:0000256" key="1">
    <source>
        <dbReference type="ARBA" id="ARBA00004127"/>
    </source>
</evidence>
<feature type="transmembrane region" description="Helical" evidence="3">
    <location>
        <begin position="74"/>
        <end position="99"/>
    </location>
</feature>
<dbReference type="RefSeq" id="WP_342372240.1">
    <property type="nucleotide sequence ID" value="NZ_CP115965.1"/>
</dbReference>
<name>A0ABZ3C648_9ACTN</name>
<dbReference type="InterPro" id="IPR038770">
    <property type="entry name" value="Na+/solute_symporter_sf"/>
</dbReference>
<feature type="transmembrane region" description="Helical" evidence="3">
    <location>
        <begin position="111"/>
        <end position="132"/>
    </location>
</feature>
<keyword evidence="3" id="KW-0812">Transmembrane</keyword>
<dbReference type="Proteomes" id="UP001434337">
    <property type="component" value="Chromosome"/>
</dbReference>
<keyword evidence="3" id="KW-1133">Transmembrane helix</keyword>
<evidence type="ECO:0008006" key="6">
    <source>
        <dbReference type="Google" id="ProtNLM"/>
    </source>
</evidence>
<gene>
    <name evidence="4" type="ORF">PCC79_14605</name>
</gene>
<protein>
    <recommendedName>
        <fullName evidence="6">AEC family transporter</fullName>
    </recommendedName>
</protein>
<dbReference type="PANTHER" id="PTHR36838:SF3">
    <property type="entry name" value="TRANSPORTER AUXIN EFFLUX CARRIER EC FAMILY"/>
    <property type="match status" value="1"/>
</dbReference>
<organism evidence="4 5">
    <name type="scientific">Propioniciclava soli</name>
    <dbReference type="NCBI Taxonomy" id="2775081"/>
    <lineage>
        <taxon>Bacteria</taxon>
        <taxon>Bacillati</taxon>
        <taxon>Actinomycetota</taxon>
        <taxon>Actinomycetes</taxon>
        <taxon>Propionibacteriales</taxon>
        <taxon>Propionibacteriaceae</taxon>
        <taxon>Propioniciclava</taxon>
    </lineage>
</organism>
<keyword evidence="2" id="KW-0813">Transport</keyword>
<keyword evidence="3" id="KW-0472">Membrane</keyword>
<dbReference type="Gene3D" id="1.20.1530.20">
    <property type="match status" value="1"/>
</dbReference>